<accession>A0ABV3BCG4</accession>
<sequence length="280" mass="30851">MSDEQPDPAQELARRMGESIANSPALENFRRQIANVTAAQTAPLLDAVRRFNAAHQERQERLARQHARIMAAQTAQLDDAVRRFNAAHQERLARQYTQIMAPAIEATTTQLSQAVASYAEAMRTRYADIDTGFRLDISRLNIDAVLTSPFDALPAEQREWARRAVDEATAHVDTAELAEQVPDELLDSLADSARTFASAQPGGLSRAAQKKLFIGFIVTVFFLLLLQAQLESDAVKEFKEFVEDAGGAMLVVAPTALGAAYVWDKMNHGPDDEDEADESP</sequence>
<organism evidence="2 3">
    <name type="scientific">Streptomyces neyagawaensis</name>
    <dbReference type="NCBI Taxonomy" id="42238"/>
    <lineage>
        <taxon>Bacteria</taxon>
        <taxon>Bacillati</taxon>
        <taxon>Actinomycetota</taxon>
        <taxon>Actinomycetes</taxon>
        <taxon>Kitasatosporales</taxon>
        <taxon>Streptomycetaceae</taxon>
        <taxon>Streptomyces</taxon>
    </lineage>
</organism>
<evidence type="ECO:0000256" key="1">
    <source>
        <dbReference type="SAM" id="Phobius"/>
    </source>
</evidence>
<proteinExistence type="predicted"/>
<dbReference type="RefSeq" id="WP_359703241.1">
    <property type="nucleotide sequence ID" value="NZ_JBEYXT010000455.1"/>
</dbReference>
<reference evidence="2 3" key="1">
    <citation type="submission" date="2024-06" db="EMBL/GenBank/DDBJ databases">
        <title>The Natural Products Discovery Center: Release of the First 8490 Sequenced Strains for Exploring Actinobacteria Biosynthetic Diversity.</title>
        <authorList>
            <person name="Kalkreuter E."/>
            <person name="Kautsar S.A."/>
            <person name="Yang D."/>
            <person name="Bader C.D."/>
            <person name="Teijaro C.N."/>
            <person name="Fluegel L."/>
            <person name="Davis C.M."/>
            <person name="Simpson J.R."/>
            <person name="Lauterbach L."/>
            <person name="Steele A.D."/>
            <person name="Gui C."/>
            <person name="Meng S."/>
            <person name="Li G."/>
            <person name="Viehrig K."/>
            <person name="Ye F."/>
            <person name="Su P."/>
            <person name="Kiefer A.F."/>
            <person name="Nichols A."/>
            <person name="Cepeda A.J."/>
            <person name="Yan W."/>
            <person name="Fan B."/>
            <person name="Jiang Y."/>
            <person name="Adhikari A."/>
            <person name="Zheng C.-J."/>
            <person name="Schuster L."/>
            <person name="Cowan T.M."/>
            <person name="Smanski M.J."/>
            <person name="Chevrette M.G."/>
            <person name="De Carvalho L.P.S."/>
            <person name="Shen B."/>
        </authorList>
    </citation>
    <scope>NUCLEOTIDE SEQUENCE [LARGE SCALE GENOMIC DNA]</scope>
    <source>
        <strain evidence="2 3">NPDC046851</strain>
    </source>
</reference>
<evidence type="ECO:0000313" key="2">
    <source>
        <dbReference type="EMBL" id="MEU6807120.1"/>
    </source>
</evidence>
<keyword evidence="3" id="KW-1185">Reference proteome</keyword>
<keyword evidence="1" id="KW-0812">Transmembrane</keyword>
<keyword evidence="1" id="KW-1133">Transmembrane helix</keyword>
<dbReference type="EMBL" id="JBEYXT010000455">
    <property type="protein sequence ID" value="MEU6807120.1"/>
    <property type="molecule type" value="Genomic_DNA"/>
</dbReference>
<evidence type="ECO:0000313" key="3">
    <source>
        <dbReference type="Proteomes" id="UP001551189"/>
    </source>
</evidence>
<dbReference type="Proteomes" id="UP001551189">
    <property type="component" value="Unassembled WGS sequence"/>
</dbReference>
<keyword evidence="1" id="KW-0472">Membrane</keyword>
<protein>
    <submittedName>
        <fullName evidence="2">Uncharacterized protein</fullName>
    </submittedName>
</protein>
<name>A0ABV3BCG4_9ACTN</name>
<comment type="caution">
    <text evidence="2">The sequence shown here is derived from an EMBL/GenBank/DDBJ whole genome shotgun (WGS) entry which is preliminary data.</text>
</comment>
<gene>
    <name evidence="2" type="ORF">ABZ931_40120</name>
</gene>
<feature type="transmembrane region" description="Helical" evidence="1">
    <location>
        <begin position="245"/>
        <end position="263"/>
    </location>
</feature>
<feature type="transmembrane region" description="Helical" evidence="1">
    <location>
        <begin position="212"/>
        <end position="230"/>
    </location>
</feature>